<sequence>MKIVYSSSGVQQGRETENRDAAIANAASMIDYLCILEGVPTEDDTTATAEGGLDNE</sequence>
<comment type="caution">
    <text evidence="1">The sequence shown here is derived from an EMBL/GenBank/DDBJ whole genome shotgun (WGS) entry which is preliminary data.</text>
</comment>
<accession>A8SB21</accession>
<evidence type="ECO:0000313" key="2">
    <source>
        <dbReference type="Proteomes" id="UP000005945"/>
    </source>
</evidence>
<organism evidence="1 2">
    <name type="scientific">Faecalibacterium prausnitzii M21/2</name>
    <dbReference type="NCBI Taxonomy" id="411485"/>
    <lineage>
        <taxon>Bacteria</taxon>
        <taxon>Bacillati</taxon>
        <taxon>Bacillota</taxon>
        <taxon>Clostridia</taxon>
        <taxon>Eubacteriales</taxon>
        <taxon>Oscillospiraceae</taxon>
        <taxon>Faecalibacterium</taxon>
    </lineage>
</organism>
<evidence type="ECO:0000313" key="1">
    <source>
        <dbReference type="EMBL" id="EDP21719.1"/>
    </source>
</evidence>
<protein>
    <submittedName>
        <fullName evidence="1">Uncharacterized protein</fullName>
    </submittedName>
</protein>
<dbReference type="RefSeq" id="WP_005923652.1">
    <property type="nucleotide sequence ID" value="NZ_DS483500.1"/>
</dbReference>
<name>A8SB21_9FIRM</name>
<dbReference type="GeneID" id="75069743"/>
<dbReference type="AlphaFoldDB" id="A8SB21"/>
<gene>
    <name evidence="1" type="ORF">FAEPRAM212_01540</name>
</gene>
<dbReference type="EMBL" id="ABED02000025">
    <property type="protein sequence ID" value="EDP21719.1"/>
    <property type="molecule type" value="Genomic_DNA"/>
</dbReference>
<dbReference type="Proteomes" id="UP000005945">
    <property type="component" value="Unassembled WGS sequence"/>
</dbReference>
<reference evidence="1 2" key="2">
    <citation type="submission" date="2007-09" db="EMBL/GenBank/DDBJ databases">
        <authorList>
            <person name="Fulton L."/>
            <person name="Clifton S."/>
            <person name="Fulton B."/>
            <person name="Xu J."/>
            <person name="Minx P."/>
            <person name="Pepin K.H."/>
            <person name="Johnson M."/>
            <person name="Thiruvilangam P."/>
            <person name="Bhonagiri V."/>
            <person name="Nash W.E."/>
            <person name="Mardis E.R."/>
            <person name="Wilson R.K."/>
        </authorList>
    </citation>
    <scope>NUCLEOTIDE SEQUENCE [LARGE SCALE GENOMIC DNA]</scope>
    <source>
        <strain evidence="1 2">M21/2</strain>
    </source>
</reference>
<proteinExistence type="predicted"/>
<reference evidence="1 2" key="1">
    <citation type="submission" date="2007-09" db="EMBL/GenBank/DDBJ databases">
        <title>Draft genome sequence of Faecalibacterium prausnitzii M21/2.</title>
        <authorList>
            <person name="Sudarsanam P."/>
            <person name="Ley R."/>
            <person name="Guruge J."/>
            <person name="Turnbaugh P.J."/>
            <person name="Mahowald M."/>
            <person name="Liep D."/>
            <person name="Gordon J."/>
        </authorList>
    </citation>
    <scope>NUCLEOTIDE SEQUENCE [LARGE SCALE GENOMIC DNA]</scope>
    <source>
        <strain evidence="1 2">M21/2</strain>
    </source>
</reference>
<dbReference type="HOGENOM" id="CLU_3007600_0_0_9"/>